<organism evidence="1 2">
    <name type="scientific">Hyaloscypha bicolor E</name>
    <dbReference type="NCBI Taxonomy" id="1095630"/>
    <lineage>
        <taxon>Eukaryota</taxon>
        <taxon>Fungi</taxon>
        <taxon>Dikarya</taxon>
        <taxon>Ascomycota</taxon>
        <taxon>Pezizomycotina</taxon>
        <taxon>Leotiomycetes</taxon>
        <taxon>Helotiales</taxon>
        <taxon>Hyaloscyphaceae</taxon>
        <taxon>Hyaloscypha</taxon>
        <taxon>Hyaloscypha bicolor</taxon>
    </lineage>
</organism>
<dbReference type="InParanoid" id="A0A2J6THS4"/>
<dbReference type="GeneID" id="36580137"/>
<keyword evidence="2" id="KW-1185">Reference proteome</keyword>
<protein>
    <submittedName>
        <fullName evidence="1">Uncharacterized protein</fullName>
    </submittedName>
</protein>
<name>A0A2J6THS4_9HELO</name>
<gene>
    <name evidence="1" type="ORF">K444DRAFT_344967</name>
</gene>
<dbReference type="AlphaFoldDB" id="A0A2J6THS4"/>
<evidence type="ECO:0000313" key="1">
    <source>
        <dbReference type="EMBL" id="PMD62563.1"/>
    </source>
</evidence>
<accession>A0A2J6THS4</accession>
<reference evidence="1 2" key="1">
    <citation type="submission" date="2016-04" db="EMBL/GenBank/DDBJ databases">
        <title>A degradative enzymes factory behind the ericoid mycorrhizal symbiosis.</title>
        <authorList>
            <consortium name="DOE Joint Genome Institute"/>
            <person name="Martino E."/>
            <person name="Morin E."/>
            <person name="Grelet G."/>
            <person name="Kuo A."/>
            <person name="Kohler A."/>
            <person name="Daghino S."/>
            <person name="Barry K."/>
            <person name="Choi C."/>
            <person name="Cichocki N."/>
            <person name="Clum A."/>
            <person name="Copeland A."/>
            <person name="Hainaut M."/>
            <person name="Haridas S."/>
            <person name="Labutti K."/>
            <person name="Lindquist E."/>
            <person name="Lipzen A."/>
            <person name="Khouja H.-R."/>
            <person name="Murat C."/>
            <person name="Ohm R."/>
            <person name="Olson A."/>
            <person name="Spatafora J."/>
            <person name="Veneault-Fourrey C."/>
            <person name="Henrissat B."/>
            <person name="Grigoriev I."/>
            <person name="Martin F."/>
            <person name="Perotto S."/>
        </authorList>
    </citation>
    <scope>NUCLEOTIDE SEQUENCE [LARGE SCALE GENOMIC DNA]</scope>
    <source>
        <strain evidence="1 2">E</strain>
    </source>
</reference>
<dbReference type="OrthoDB" id="3597290at2759"/>
<proteinExistence type="predicted"/>
<dbReference type="EMBL" id="KZ613783">
    <property type="protein sequence ID" value="PMD62563.1"/>
    <property type="molecule type" value="Genomic_DNA"/>
</dbReference>
<dbReference type="Proteomes" id="UP000235371">
    <property type="component" value="Unassembled WGS sequence"/>
</dbReference>
<evidence type="ECO:0000313" key="2">
    <source>
        <dbReference type="Proteomes" id="UP000235371"/>
    </source>
</evidence>
<dbReference type="RefSeq" id="XP_024739467.1">
    <property type="nucleotide sequence ID" value="XM_024872056.1"/>
</dbReference>
<sequence>MYKSHSIQKHRPSQQSHRTIISAKFKDIATSQWLTCLAYDLKKAGQNPPSPELFLEAIEMLLEGGPAKRLDSTPGVRKIVENSSSGSDSSAESWLDIAQIVDVCLRGLAHWNSSYSPRCVSAWRVGLVQCLLLCFAVAPMRTCLHCNRPMDGIARCTVPMKLWLLIYHGQ</sequence>